<evidence type="ECO:0000313" key="3">
    <source>
        <dbReference type="EnsemblMetazoa" id="GMOY007760-PA"/>
    </source>
</evidence>
<accession>A0A1B0G359</accession>
<dbReference type="VEuPathDB" id="VectorBase:GMOY007760"/>
<dbReference type="EnsemblMetazoa" id="GMOY007760-RA">
    <property type="protein sequence ID" value="GMOY007760-PA"/>
    <property type="gene ID" value="GMOY007760"/>
</dbReference>
<proteinExistence type="predicted"/>
<reference evidence="3" key="1">
    <citation type="submission" date="2020-05" db="UniProtKB">
        <authorList>
            <consortium name="EnsemblMetazoa"/>
        </authorList>
    </citation>
    <scope>IDENTIFICATION</scope>
    <source>
        <strain evidence="3">Yale</strain>
    </source>
</reference>
<dbReference type="Proteomes" id="UP000092444">
    <property type="component" value="Unassembled WGS sequence"/>
</dbReference>
<feature type="compositionally biased region" description="Pro residues" evidence="1">
    <location>
        <begin position="61"/>
        <end position="99"/>
    </location>
</feature>
<name>A0A1B0G359_GLOMM</name>
<keyword evidence="2" id="KW-0732">Signal</keyword>
<organism evidence="3 4">
    <name type="scientific">Glossina morsitans morsitans</name>
    <name type="common">Savannah tsetse fly</name>
    <dbReference type="NCBI Taxonomy" id="37546"/>
    <lineage>
        <taxon>Eukaryota</taxon>
        <taxon>Metazoa</taxon>
        <taxon>Ecdysozoa</taxon>
        <taxon>Arthropoda</taxon>
        <taxon>Hexapoda</taxon>
        <taxon>Insecta</taxon>
        <taxon>Pterygota</taxon>
        <taxon>Neoptera</taxon>
        <taxon>Endopterygota</taxon>
        <taxon>Diptera</taxon>
        <taxon>Brachycera</taxon>
        <taxon>Muscomorpha</taxon>
        <taxon>Hippoboscoidea</taxon>
        <taxon>Glossinidae</taxon>
        <taxon>Glossina</taxon>
    </lineage>
</organism>
<sequence>MKLLITLTVLGISAPATVGILKLFDCAAKLLLGGDCNEKTTPMQIQNTVHIQGGTPDYSRQPPPGPQPPYQPPAAPPQYPPPPLYYPPPPPPLYYPLPPEWASYNNPPRDPQQDYSQNTQQNQYKK</sequence>
<feature type="signal peptide" evidence="2">
    <location>
        <begin position="1"/>
        <end position="19"/>
    </location>
</feature>
<evidence type="ECO:0000256" key="2">
    <source>
        <dbReference type="SAM" id="SignalP"/>
    </source>
</evidence>
<feature type="compositionally biased region" description="Low complexity" evidence="1">
    <location>
        <begin position="113"/>
        <end position="126"/>
    </location>
</feature>
<feature type="region of interest" description="Disordered" evidence="1">
    <location>
        <begin position="39"/>
        <end position="126"/>
    </location>
</feature>
<evidence type="ECO:0000313" key="4">
    <source>
        <dbReference type="Proteomes" id="UP000092444"/>
    </source>
</evidence>
<feature type="chain" id="PRO_5008407851" evidence="2">
    <location>
        <begin position="20"/>
        <end position="126"/>
    </location>
</feature>
<dbReference type="AlphaFoldDB" id="A0A1B0G359"/>
<dbReference type="EMBL" id="CCAG010006326">
    <property type="status" value="NOT_ANNOTATED_CDS"/>
    <property type="molecule type" value="Genomic_DNA"/>
</dbReference>
<feature type="compositionally biased region" description="Polar residues" evidence="1">
    <location>
        <begin position="39"/>
        <end position="50"/>
    </location>
</feature>
<evidence type="ECO:0000256" key="1">
    <source>
        <dbReference type="SAM" id="MobiDB-lite"/>
    </source>
</evidence>
<protein>
    <submittedName>
        <fullName evidence="3">Uncharacterized protein</fullName>
    </submittedName>
</protein>
<keyword evidence="4" id="KW-1185">Reference proteome</keyword>